<keyword evidence="3" id="KW-0235">DNA replication</keyword>
<comment type="similarity">
    <text evidence="2">Belongs to the activator 1 small subunits family.</text>
</comment>
<dbReference type="Pfam" id="PF08542">
    <property type="entry name" value="Rep_fac_C"/>
    <property type="match status" value="1"/>
</dbReference>
<dbReference type="Gene3D" id="1.20.272.10">
    <property type="match status" value="1"/>
</dbReference>
<evidence type="ECO:0000256" key="5">
    <source>
        <dbReference type="ARBA" id="ARBA00022840"/>
    </source>
</evidence>
<dbReference type="GO" id="GO:0006261">
    <property type="term" value="P:DNA-templated DNA replication"/>
    <property type="evidence" value="ECO:0007669"/>
    <property type="project" value="TreeGrafter"/>
</dbReference>
<dbReference type="FunFam" id="1.10.8.60:FF:000028">
    <property type="entry name" value="Replication factor C subunit 5"/>
    <property type="match status" value="1"/>
</dbReference>
<reference evidence="8" key="1">
    <citation type="submission" date="2020-12" db="EMBL/GenBank/DDBJ databases">
        <authorList>
            <person name="Iha C."/>
        </authorList>
    </citation>
    <scope>NUCLEOTIDE SEQUENCE</scope>
</reference>
<evidence type="ECO:0000256" key="6">
    <source>
        <dbReference type="ARBA" id="ARBA00023242"/>
    </source>
</evidence>
<dbReference type="FunFam" id="1.20.272.10:FF:000004">
    <property type="entry name" value="Replication factor C subunit 5"/>
    <property type="match status" value="1"/>
</dbReference>
<keyword evidence="5" id="KW-0067">ATP-binding</keyword>
<dbReference type="Proteomes" id="UP000708148">
    <property type="component" value="Unassembled WGS sequence"/>
</dbReference>
<dbReference type="OrthoDB" id="4199794at2759"/>
<evidence type="ECO:0000256" key="1">
    <source>
        <dbReference type="ARBA" id="ARBA00004123"/>
    </source>
</evidence>
<dbReference type="SUPFAM" id="SSF48019">
    <property type="entry name" value="post-AAA+ oligomerization domain-like"/>
    <property type="match status" value="1"/>
</dbReference>
<evidence type="ECO:0000313" key="8">
    <source>
        <dbReference type="EMBL" id="CAD7702145.1"/>
    </source>
</evidence>
<dbReference type="Pfam" id="PF13177">
    <property type="entry name" value="DNA_pol3_delta2"/>
    <property type="match status" value="1"/>
</dbReference>
<dbReference type="PANTHER" id="PTHR11669">
    <property type="entry name" value="REPLICATION FACTOR C / DNA POLYMERASE III GAMMA-TAU SUBUNIT"/>
    <property type="match status" value="1"/>
</dbReference>
<dbReference type="GO" id="GO:0003689">
    <property type="term" value="F:DNA clamp loader activity"/>
    <property type="evidence" value="ECO:0007669"/>
    <property type="project" value="TreeGrafter"/>
</dbReference>
<dbReference type="GO" id="GO:0005634">
    <property type="term" value="C:nucleus"/>
    <property type="evidence" value="ECO:0007669"/>
    <property type="project" value="UniProtKB-SubCell"/>
</dbReference>
<keyword evidence="4" id="KW-0547">Nucleotide-binding</keyword>
<organism evidence="8 9">
    <name type="scientific">Ostreobium quekettii</name>
    <dbReference type="NCBI Taxonomy" id="121088"/>
    <lineage>
        <taxon>Eukaryota</taxon>
        <taxon>Viridiplantae</taxon>
        <taxon>Chlorophyta</taxon>
        <taxon>core chlorophytes</taxon>
        <taxon>Ulvophyceae</taxon>
        <taxon>TCBD clade</taxon>
        <taxon>Bryopsidales</taxon>
        <taxon>Ostreobineae</taxon>
        <taxon>Ostreobiaceae</taxon>
        <taxon>Ostreobium</taxon>
    </lineage>
</organism>
<name>A0A8S1JEG6_9CHLO</name>
<keyword evidence="6" id="KW-0539">Nucleus</keyword>
<dbReference type="InterPro" id="IPR008921">
    <property type="entry name" value="DNA_pol3_clamp-load_cplx_C"/>
</dbReference>
<dbReference type="InterPro" id="IPR050238">
    <property type="entry name" value="DNA_Rep/Repair_Clamp_Loader"/>
</dbReference>
<dbReference type="InterPro" id="IPR013748">
    <property type="entry name" value="Rep_factorC_C"/>
</dbReference>
<proteinExistence type="inferred from homology"/>
<dbReference type="GO" id="GO:0006281">
    <property type="term" value="P:DNA repair"/>
    <property type="evidence" value="ECO:0007669"/>
    <property type="project" value="TreeGrafter"/>
</dbReference>
<comment type="caution">
    <text evidence="8">The sequence shown here is derived from an EMBL/GenBank/DDBJ whole genome shotgun (WGS) entry which is preliminary data.</text>
</comment>
<dbReference type="InterPro" id="IPR047854">
    <property type="entry name" value="RFC_lid"/>
</dbReference>
<evidence type="ECO:0000256" key="4">
    <source>
        <dbReference type="ARBA" id="ARBA00022741"/>
    </source>
</evidence>
<comment type="subcellular location">
    <subcellularLocation>
        <location evidence="1">Nucleus</location>
    </subcellularLocation>
</comment>
<evidence type="ECO:0000256" key="2">
    <source>
        <dbReference type="ARBA" id="ARBA00005378"/>
    </source>
</evidence>
<dbReference type="SUPFAM" id="SSF52540">
    <property type="entry name" value="P-loop containing nucleoside triphosphate hydrolases"/>
    <property type="match status" value="1"/>
</dbReference>
<dbReference type="Gene3D" id="1.10.8.60">
    <property type="match status" value="1"/>
</dbReference>
<dbReference type="GO" id="GO:0005663">
    <property type="term" value="C:DNA replication factor C complex"/>
    <property type="evidence" value="ECO:0007669"/>
    <property type="project" value="TreeGrafter"/>
</dbReference>
<dbReference type="PANTHER" id="PTHR11669:SF9">
    <property type="entry name" value="REPLICATION FACTOR C SUBUNIT 5"/>
    <property type="match status" value="1"/>
</dbReference>
<keyword evidence="9" id="KW-1185">Reference proteome</keyword>
<evidence type="ECO:0000313" key="9">
    <source>
        <dbReference type="Proteomes" id="UP000708148"/>
    </source>
</evidence>
<evidence type="ECO:0000256" key="3">
    <source>
        <dbReference type="ARBA" id="ARBA00022705"/>
    </source>
</evidence>
<dbReference type="GO" id="GO:0005524">
    <property type="term" value="F:ATP binding"/>
    <property type="evidence" value="ECO:0007669"/>
    <property type="project" value="UniProtKB-KW"/>
</dbReference>
<protein>
    <recommendedName>
        <fullName evidence="7">Replication factor C C-terminal domain-containing protein</fullName>
    </recommendedName>
</protein>
<dbReference type="EMBL" id="CAJHUC010001723">
    <property type="protein sequence ID" value="CAD7702145.1"/>
    <property type="molecule type" value="Genomic_DNA"/>
</dbReference>
<dbReference type="GO" id="GO:0003677">
    <property type="term" value="F:DNA binding"/>
    <property type="evidence" value="ECO:0007669"/>
    <property type="project" value="InterPro"/>
</dbReference>
<feature type="domain" description="Replication factor C C-terminal" evidence="7">
    <location>
        <begin position="160"/>
        <end position="246"/>
    </location>
</feature>
<accession>A0A8S1JEG6</accession>
<sequence length="259" mass="29300">MPNMTLELNASDDRGINVVREEIQDFVSTRSVFSNTFKLVILDECDAMTKDAQMALRRVIEKYTKNARFCLIGNYVSKIISALQSRCMRFRFPPLEEQFVRPRLQHVVDVEGVSIDAAAMDALIALGSGDMRRSLNILQSVHMAYGKVTEAGVYNCTGNPSPTDMQEVFNWLLNERFSTVFKKIMQMQLEQGLALADITRELHPLIFRMHMPTSIRIDLVSKLADIEHRLTLATSEELQLGALVGAFTEAREKIVKVAE</sequence>
<dbReference type="CDD" id="cd18140">
    <property type="entry name" value="HLD_clamp_RFC"/>
    <property type="match status" value="1"/>
</dbReference>
<dbReference type="InterPro" id="IPR027417">
    <property type="entry name" value="P-loop_NTPase"/>
</dbReference>
<dbReference type="Gene3D" id="3.40.50.300">
    <property type="entry name" value="P-loop containing nucleotide triphosphate hydrolases"/>
    <property type="match status" value="1"/>
</dbReference>
<dbReference type="AlphaFoldDB" id="A0A8S1JEG6"/>
<evidence type="ECO:0000259" key="7">
    <source>
        <dbReference type="Pfam" id="PF08542"/>
    </source>
</evidence>
<gene>
    <name evidence="8" type="ORF">OSTQU699_LOCUS7502</name>
</gene>